<protein>
    <submittedName>
        <fullName evidence="2">Caffeic acid 3-O-methyltransferase-like</fullName>
    </submittedName>
</protein>
<dbReference type="Proteomes" id="UP000436088">
    <property type="component" value="Unassembled WGS sequence"/>
</dbReference>
<evidence type="ECO:0000256" key="1">
    <source>
        <dbReference type="SAM" id="Phobius"/>
    </source>
</evidence>
<keyword evidence="1" id="KW-0812">Transmembrane</keyword>
<gene>
    <name evidence="2" type="ORF">F3Y22_tig00113156pilonHSYRG00102</name>
</gene>
<keyword evidence="1" id="KW-0472">Membrane</keyword>
<accession>A0A6A2WPN0</accession>
<dbReference type="PANTHER" id="PTHR33443:SF30">
    <property type="entry name" value="SARCOSINE DEHYDROGENASE-2C PROTEIN"/>
    <property type="match status" value="1"/>
</dbReference>
<dbReference type="AlphaFoldDB" id="A0A6A2WPN0"/>
<dbReference type="EMBL" id="VEPZ02001695">
    <property type="protein sequence ID" value="KAE8662722.1"/>
    <property type="molecule type" value="Genomic_DNA"/>
</dbReference>
<name>A0A6A2WPN0_HIBSY</name>
<keyword evidence="1" id="KW-1133">Transmembrane helix</keyword>
<keyword evidence="3" id="KW-1185">Reference proteome</keyword>
<evidence type="ECO:0000313" key="2">
    <source>
        <dbReference type="EMBL" id="KAE8662722.1"/>
    </source>
</evidence>
<dbReference type="GO" id="GO:0032259">
    <property type="term" value="P:methylation"/>
    <property type="evidence" value="ECO:0007669"/>
    <property type="project" value="UniProtKB-KW"/>
</dbReference>
<dbReference type="GO" id="GO:0008168">
    <property type="term" value="F:methyltransferase activity"/>
    <property type="evidence" value="ECO:0007669"/>
    <property type="project" value="UniProtKB-KW"/>
</dbReference>
<evidence type="ECO:0000313" key="3">
    <source>
        <dbReference type="Proteomes" id="UP000436088"/>
    </source>
</evidence>
<feature type="transmembrane region" description="Helical" evidence="1">
    <location>
        <begin position="85"/>
        <end position="103"/>
    </location>
</feature>
<dbReference type="InterPro" id="IPR053234">
    <property type="entry name" value="RPM1_Interactor"/>
</dbReference>
<dbReference type="PANTHER" id="PTHR33443">
    <property type="entry name" value="ZGC:112980"/>
    <property type="match status" value="1"/>
</dbReference>
<organism evidence="2 3">
    <name type="scientific">Hibiscus syriacus</name>
    <name type="common">Rose of Sharon</name>
    <dbReference type="NCBI Taxonomy" id="106335"/>
    <lineage>
        <taxon>Eukaryota</taxon>
        <taxon>Viridiplantae</taxon>
        <taxon>Streptophyta</taxon>
        <taxon>Embryophyta</taxon>
        <taxon>Tracheophyta</taxon>
        <taxon>Spermatophyta</taxon>
        <taxon>Magnoliopsida</taxon>
        <taxon>eudicotyledons</taxon>
        <taxon>Gunneridae</taxon>
        <taxon>Pentapetalae</taxon>
        <taxon>rosids</taxon>
        <taxon>malvids</taxon>
        <taxon>Malvales</taxon>
        <taxon>Malvaceae</taxon>
        <taxon>Malvoideae</taxon>
        <taxon>Hibiscus</taxon>
    </lineage>
</organism>
<sequence>MARRRKSSKDGRHEACEETEIALSLILNPFNPIDIAKLSAANDGDELSMVAERGQVACRDYPHSRHLCLQFPFDSTPHDKHCDLCYCYFVILLLLVSVGRHIAMPRSMSKTGDLNAVSGLDRFGFVPFLPCRKIESRTHALGRILPDFANNYLDCNIDE</sequence>
<reference evidence="2" key="1">
    <citation type="submission" date="2019-09" db="EMBL/GenBank/DDBJ databases">
        <title>Draft genome information of white flower Hibiscus syriacus.</title>
        <authorList>
            <person name="Kim Y.-M."/>
        </authorList>
    </citation>
    <scope>NUCLEOTIDE SEQUENCE [LARGE SCALE GENOMIC DNA]</scope>
    <source>
        <strain evidence="2">YM2019G1</strain>
    </source>
</reference>
<comment type="caution">
    <text evidence="2">The sequence shown here is derived from an EMBL/GenBank/DDBJ whole genome shotgun (WGS) entry which is preliminary data.</text>
</comment>
<proteinExistence type="predicted"/>